<keyword evidence="8" id="KW-1185">Reference proteome</keyword>
<evidence type="ECO:0000313" key="7">
    <source>
        <dbReference type="EMBL" id="KAK3258301.1"/>
    </source>
</evidence>
<keyword evidence="2 5" id="KW-0812">Transmembrane</keyword>
<evidence type="ECO:0000256" key="1">
    <source>
        <dbReference type="ARBA" id="ARBA00004141"/>
    </source>
</evidence>
<reference evidence="7 8" key="1">
    <citation type="journal article" date="2015" name="Genome Biol. Evol.">
        <title>Comparative Genomics of a Bacterivorous Green Alga Reveals Evolutionary Causalities and Consequences of Phago-Mixotrophic Mode of Nutrition.</title>
        <authorList>
            <person name="Burns J.A."/>
            <person name="Paasch A."/>
            <person name="Narechania A."/>
            <person name="Kim E."/>
        </authorList>
    </citation>
    <scope>NUCLEOTIDE SEQUENCE [LARGE SCALE GENOMIC DNA]</scope>
    <source>
        <strain evidence="7 8">PLY_AMNH</strain>
    </source>
</reference>
<evidence type="ECO:0000256" key="3">
    <source>
        <dbReference type="ARBA" id="ARBA00022989"/>
    </source>
</evidence>
<comment type="caution">
    <text evidence="7">The sequence shown here is derived from an EMBL/GenBank/DDBJ whole genome shotgun (WGS) entry which is preliminary data.</text>
</comment>
<accession>A0AAE0KRN2</accession>
<dbReference type="EMBL" id="LGRX02019637">
    <property type="protein sequence ID" value="KAK3258301.1"/>
    <property type="molecule type" value="Genomic_DNA"/>
</dbReference>
<feature type="transmembrane region" description="Helical" evidence="5">
    <location>
        <begin position="547"/>
        <end position="570"/>
    </location>
</feature>
<dbReference type="Pfam" id="PF04547">
    <property type="entry name" value="Anoctamin"/>
    <property type="match status" value="1"/>
</dbReference>
<dbReference type="AlphaFoldDB" id="A0AAE0KRN2"/>
<feature type="domain" description="Anoctamin transmembrane" evidence="6">
    <location>
        <begin position="114"/>
        <end position="670"/>
    </location>
</feature>
<name>A0AAE0KRN2_9CHLO</name>
<gene>
    <name evidence="7" type="ORF">CYMTET_32646</name>
</gene>
<feature type="transmembrane region" description="Helical" evidence="5">
    <location>
        <begin position="160"/>
        <end position="177"/>
    </location>
</feature>
<dbReference type="GO" id="GO:0005254">
    <property type="term" value="F:chloride channel activity"/>
    <property type="evidence" value="ECO:0007669"/>
    <property type="project" value="TreeGrafter"/>
</dbReference>
<dbReference type="InterPro" id="IPR007632">
    <property type="entry name" value="Anoctamin"/>
</dbReference>
<evidence type="ECO:0000256" key="4">
    <source>
        <dbReference type="ARBA" id="ARBA00023136"/>
    </source>
</evidence>
<keyword evidence="4 5" id="KW-0472">Membrane</keyword>
<dbReference type="Proteomes" id="UP001190700">
    <property type="component" value="Unassembled WGS sequence"/>
</dbReference>
<feature type="transmembrane region" description="Helical" evidence="5">
    <location>
        <begin position="603"/>
        <end position="623"/>
    </location>
</feature>
<organism evidence="7 8">
    <name type="scientific">Cymbomonas tetramitiformis</name>
    <dbReference type="NCBI Taxonomy" id="36881"/>
    <lineage>
        <taxon>Eukaryota</taxon>
        <taxon>Viridiplantae</taxon>
        <taxon>Chlorophyta</taxon>
        <taxon>Pyramimonadophyceae</taxon>
        <taxon>Pyramimonadales</taxon>
        <taxon>Pyramimonadaceae</taxon>
        <taxon>Cymbomonas</taxon>
    </lineage>
</organism>
<feature type="non-terminal residue" evidence="7">
    <location>
        <position position="1"/>
    </location>
</feature>
<dbReference type="PANTHER" id="PTHR12308:SF73">
    <property type="entry name" value="ANOCTAMIN"/>
    <property type="match status" value="1"/>
</dbReference>
<evidence type="ECO:0000259" key="6">
    <source>
        <dbReference type="Pfam" id="PF04547"/>
    </source>
</evidence>
<proteinExistence type="predicted"/>
<protein>
    <recommendedName>
        <fullName evidence="6">Anoctamin transmembrane domain-containing protein</fullName>
    </recommendedName>
</protein>
<evidence type="ECO:0000256" key="5">
    <source>
        <dbReference type="SAM" id="Phobius"/>
    </source>
</evidence>
<evidence type="ECO:0000256" key="2">
    <source>
        <dbReference type="ARBA" id="ARBA00022692"/>
    </source>
</evidence>
<feature type="transmembrane region" description="Helical" evidence="5">
    <location>
        <begin position="345"/>
        <end position="363"/>
    </location>
</feature>
<feature type="transmembrane region" description="Helical" evidence="5">
    <location>
        <begin position="122"/>
        <end position="148"/>
    </location>
</feature>
<sequence>LDPYNYDPYFAPHDPIRDPEQVLNHCEKLVLLDDIIVSPPSEARRDDGTVDPSQGGADLFLRELLSNGLLEAYYTLLPPASRYPLRSMWARPWLHFGWRKFLAQKLFWQDLDLIQQTYGSNIAFYFAFCGFYSKYLIGYAAVALATLLCDAYFEGEAQHWLGPLYGIFSSVWSVFFLQQWRRRQNHLAYTWDNGLAHSARRKMVRPEFVMTLRELYNEAGIAGHMLLSFMKSGLKLDRVEHAAARNSKRAQMHRDAFDDSSLQKKLEAFDEAFNDSSLQKKLEAFDEAYFVPPSVMRWSRARSLLISGLFTLMSATVTVVCLALQDWLHDGDVRILVLSGKMTGSLIGGVTNGLLIPVIANLYRRSTLWLTDLEMHRFDQDYKKSITVKLFLFQFFNSYNSLLYIGIWMRDGTRLRRQLLSLLLTGQMLNNAQEMLMPYLHKLSQQYIETRKKLGVGHGFLAVLKINQARVLDAMQTKVQKARKLFRRKGVSKKKMDLVSKSSVREMRIDASELQEEVFRAALEQVVDTKFLPEHANQFQMDEMCELAIQFGFLAMFSSFLYMGPILCLLNNILELRIDASKLVLQTQMAEPKIMFDQNLWQGIFYFLAVTGAIVNLFLVLHVCFEACDDEDPETAMDKLFPHETDAERLTYAVYVEHGIILVQFCVLMLSARQADGVVEDKYCQDLFFITEADQYQKEQVRGSRKEHLGHIN</sequence>
<dbReference type="PANTHER" id="PTHR12308">
    <property type="entry name" value="ANOCTAMIN"/>
    <property type="match status" value="1"/>
</dbReference>
<dbReference type="GO" id="GO:0016020">
    <property type="term" value="C:membrane"/>
    <property type="evidence" value="ECO:0007669"/>
    <property type="project" value="UniProtKB-SubCell"/>
</dbReference>
<evidence type="ECO:0000313" key="8">
    <source>
        <dbReference type="Proteomes" id="UP001190700"/>
    </source>
</evidence>
<feature type="transmembrane region" description="Helical" evidence="5">
    <location>
        <begin position="390"/>
        <end position="409"/>
    </location>
</feature>
<comment type="subcellular location">
    <subcellularLocation>
        <location evidence="1">Membrane</location>
        <topology evidence="1">Multi-pass membrane protein</topology>
    </subcellularLocation>
</comment>
<keyword evidence="3 5" id="KW-1133">Transmembrane helix</keyword>
<dbReference type="InterPro" id="IPR049452">
    <property type="entry name" value="Anoctamin_TM"/>
</dbReference>
<feature type="transmembrane region" description="Helical" evidence="5">
    <location>
        <begin position="304"/>
        <end position="325"/>
    </location>
</feature>